<reference evidence="1" key="1">
    <citation type="submission" date="2021-03" db="EMBL/GenBank/DDBJ databases">
        <authorList>
            <consortium name="DOE Joint Genome Institute"/>
            <person name="Ahrendt S."/>
            <person name="Looney B.P."/>
            <person name="Miyauchi S."/>
            <person name="Morin E."/>
            <person name="Drula E."/>
            <person name="Courty P.E."/>
            <person name="Chicoki N."/>
            <person name="Fauchery L."/>
            <person name="Kohler A."/>
            <person name="Kuo A."/>
            <person name="Labutti K."/>
            <person name="Pangilinan J."/>
            <person name="Lipzen A."/>
            <person name="Riley R."/>
            <person name="Andreopoulos W."/>
            <person name="He G."/>
            <person name="Johnson J."/>
            <person name="Barry K.W."/>
            <person name="Grigoriev I.V."/>
            <person name="Nagy L."/>
            <person name="Hibbett D."/>
            <person name="Henrissat B."/>
            <person name="Matheny P.B."/>
            <person name="Labbe J."/>
            <person name="Martin F."/>
        </authorList>
    </citation>
    <scope>NUCLEOTIDE SEQUENCE</scope>
    <source>
        <strain evidence="1">HHB10654</strain>
    </source>
</reference>
<evidence type="ECO:0000313" key="1">
    <source>
        <dbReference type="EMBL" id="KAI0063925.1"/>
    </source>
</evidence>
<sequence>MAVDGSEASTFWASSARSRLAFLHVVRLDDPPEVILQRADREFNAAAAALLMHRRRRNASSLISRLPPEILAHIFSILAKPLPTHRGRPGWVQVTWVCSQWRTVALEYAPLWHQVSFGMGRRWSEAFLSRAKSVPIHIDIDNRPEDSFATVKRRNKLTLKHISHAKKIYYSDLGNLCDVGANLVREWFQKLTTPAPLLEDLCMGMGFECSMPQNLFNQSAPMLRHVNLVNVIHFPWRSSFLRNLVTLNIMMSPGRTEGLASSLGDVLDFLEQSPTLERLHLINCLPHMYRTRPTPRPDKTVLLQRLAYLILSADIPTVLFMLKHLSVPHSATIKLGLVRPGQDSSNVFRGIFSALSGHLSASPKPDFHVEFICNDPDEDETYWELQIKTRRYADGTLVNTPLLVLSFRTISDHAARCELMHLFCDALDADLGNLRYLQVRMHGSSQDGGIARLTQQDWVAMLRTKDDVRAVYAEGASGAALCQALAMFRGATYWYWHGPGHASVTAPPPVGRRVHLLPKLSSLILQRVDFDHLVPAGDGEGTMSLQASFCQHLKARHASGTVLETLRLRGCTSGDWNWLEGLKREGIVRSVDLLEDLLEFP</sequence>
<gene>
    <name evidence="1" type="ORF">BV25DRAFT_1823988</name>
</gene>
<keyword evidence="2" id="KW-1185">Reference proteome</keyword>
<organism evidence="1 2">
    <name type="scientific">Artomyces pyxidatus</name>
    <dbReference type="NCBI Taxonomy" id="48021"/>
    <lineage>
        <taxon>Eukaryota</taxon>
        <taxon>Fungi</taxon>
        <taxon>Dikarya</taxon>
        <taxon>Basidiomycota</taxon>
        <taxon>Agaricomycotina</taxon>
        <taxon>Agaricomycetes</taxon>
        <taxon>Russulales</taxon>
        <taxon>Auriscalpiaceae</taxon>
        <taxon>Artomyces</taxon>
    </lineage>
</organism>
<reference evidence="1" key="2">
    <citation type="journal article" date="2022" name="New Phytol.">
        <title>Evolutionary transition to the ectomycorrhizal habit in the genomes of a hyperdiverse lineage of mushroom-forming fungi.</title>
        <authorList>
            <person name="Looney B."/>
            <person name="Miyauchi S."/>
            <person name="Morin E."/>
            <person name="Drula E."/>
            <person name="Courty P.E."/>
            <person name="Kohler A."/>
            <person name="Kuo A."/>
            <person name="LaButti K."/>
            <person name="Pangilinan J."/>
            <person name="Lipzen A."/>
            <person name="Riley R."/>
            <person name="Andreopoulos W."/>
            <person name="He G."/>
            <person name="Johnson J."/>
            <person name="Nolan M."/>
            <person name="Tritt A."/>
            <person name="Barry K.W."/>
            <person name="Grigoriev I.V."/>
            <person name="Nagy L.G."/>
            <person name="Hibbett D."/>
            <person name="Henrissat B."/>
            <person name="Matheny P.B."/>
            <person name="Labbe J."/>
            <person name="Martin F.M."/>
        </authorList>
    </citation>
    <scope>NUCLEOTIDE SEQUENCE</scope>
    <source>
        <strain evidence="1">HHB10654</strain>
    </source>
</reference>
<evidence type="ECO:0000313" key="2">
    <source>
        <dbReference type="Proteomes" id="UP000814140"/>
    </source>
</evidence>
<dbReference type="Proteomes" id="UP000814140">
    <property type="component" value="Unassembled WGS sequence"/>
</dbReference>
<dbReference type="EMBL" id="MU277201">
    <property type="protein sequence ID" value="KAI0063925.1"/>
    <property type="molecule type" value="Genomic_DNA"/>
</dbReference>
<accession>A0ACB8T6Q0</accession>
<comment type="caution">
    <text evidence="1">The sequence shown here is derived from an EMBL/GenBank/DDBJ whole genome shotgun (WGS) entry which is preliminary data.</text>
</comment>
<proteinExistence type="predicted"/>
<protein>
    <submittedName>
        <fullName evidence="1">Uncharacterized protein</fullName>
    </submittedName>
</protein>
<name>A0ACB8T6Q0_9AGAM</name>